<dbReference type="EMBL" id="MU004302">
    <property type="protein sequence ID" value="KAF2659995.1"/>
    <property type="molecule type" value="Genomic_DNA"/>
</dbReference>
<dbReference type="Gene3D" id="3.30.420.10">
    <property type="entry name" value="Ribonuclease H-like superfamily/Ribonuclease H"/>
    <property type="match status" value="1"/>
</dbReference>
<name>A0A6A6TIZ4_9PLEO</name>
<keyword evidence="3" id="KW-1185">Reference proteome</keyword>
<organism evidence="2 3">
    <name type="scientific">Lophiostoma macrostomum CBS 122681</name>
    <dbReference type="NCBI Taxonomy" id="1314788"/>
    <lineage>
        <taxon>Eukaryota</taxon>
        <taxon>Fungi</taxon>
        <taxon>Dikarya</taxon>
        <taxon>Ascomycota</taxon>
        <taxon>Pezizomycotina</taxon>
        <taxon>Dothideomycetes</taxon>
        <taxon>Pleosporomycetidae</taxon>
        <taxon>Pleosporales</taxon>
        <taxon>Lophiostomataceae</taxon>
        <taxon>Lophiostoma</taxon>
    </lineage>
</organism>
<proteinExistence type="predicted"/>
<accession>A0A6A6TIZ4</accession>
<sequence>MALSDDLLEAHHVRTRRSHQAITGGQLLNAISPPDWDNQETIEQLHDFNPKDYTRPYTAVFYCDGSHKQWYLASSIVWLGPPETTHTWNNRSRWFGSNTGQTADAELAGIDLALDEAVRQILNGYRIDRVAVFCDNKAVVDMLENGVGPQGRNAFLGPITEDGVWPLQSLYRNADWLIQNDVPYTIYWMLGHSDNLGNDEADWVVKAQNDAQIYNSGPVDVNRHVRVPEHLLRLDSRNGNSDLENEYLHRKSAPWFRSGLGLCHERSPPSPRRQPSSRRQSYSNGRRRTDSRTPTSRRLLDSYRPTYG</sequence>
<dbReference type="Proteomes" id="UP000799324">
    <property type="component" value="Unassembled WGS sequence"/>
</dbReference>
<dbReference type="SUPFAM" id="SSF53098">
    <property type="entry name" value="Ribonuclease H-like"/>
    <property type="match status" value="1"/>
</dbReference>
<dbReference type="AlphaFoldDB" id="A0A6A6TIZ4"/>
<reference evidence="2" key="1">
    <citation type="journal article" date="2020" name="Stud. Mycol.">
        <title>101 Dothideomycetes genomes: a test case for predicting lifestyles and emergence of pathogens.</title>
        <authorList>
            <person name="Haridas S."/>
            <person name="Albert R."/>
            <person name="Binder M."/>
            <person name="Bloem J."/>
            <person name="Labutti K."/>
            <person name="Salamov A."/>
            <person name="Andreopoulos B."/>
            <person name="Baker S."/>
            <person name="Barry K."/>
            <person name="Bills G."/>
            <person name="Bluhm B."/>
            <person name="Cannon C."/>
            <person name="Castanera R."/>
            <person name="Culley D."/>
            <person name="Daum C."/>
            <person name="Ezra D."/>
            <person name="Gonzalez J."/>
            <person name="Henrissat B."/>
            <person name="Kuo A."/>
            <person name="Liang C."/>
            <person name="Lipzen A."/>
            <person name="Lutzoni F."/>
            <person name="Magnuson J."/>
            <person name="Mondo S."/>
            <person name="Nolan M."/>
            <person name="Ohm R."/>
            <person name="Pangilinan J."/>
            <person name="Park H.-J."/>
            <person name="Ramirez L."/>
            <person name="Alfaro M."/>
            <person name="Sun H."/>
            <person name="Tritt A."/>
            <person name="Yoshinaga Y."/>
            <person name="Zwiers L.-H."/>
            <person name="Turgeon B."/>
            <person name="Goodwin S."/>
            <person name="Spatafora J."/>
            <person name="Crous P."/>
            <person name="Grigoriev I."/>
        </authorList>
    </citation>
    <scope>NUCLEOTIDE SEQUENCE</scope>
    <source>
        <strain evidence="2">CBS 122681</strain>
    </source>
</reference>
<protein>
    <submittedName>
        <fullName evidence="2">Uncharacterized protein</fullName>
    </submittedName>
</protein>
<gene>
    <name evidence="2" type="ORF">K491DRAFT_775008</name>
</gene>
<dbReference type="GO" id="GO:0003676">
    <property type="term" value="F:nucleic acid binding"/>
    <property type="evidence" value="ECO:0007669"/>
    <property type="project" value="InterPro"/>
</dbReference>
<evidence type="ECO:0000256" key="1">
    <source>
        <dbReference type="SAM" id="MobiDB-lite"/>
    </source>
</evidence>
<dbReference type="OrthoDB" id="4368687at2759"/>
<feature type="region of interest" description="Disordered" evidence="1">
    <location>
        <begin position="261"/>
        <end position="308"/>
    </location>
</feature>
<dbReference type="InterPro" id="IPR036397">
    <property type="entry name" value="RNaseH_sf"/>
</dbReference>
<evidence type="ECO:0000313" key="2">
    <source>
        <dbReference type="EMBL" id="KAF2659995.1"/>
    </source>
</evidence>
<evidence type="ECO:0000313" key="3">
    <source>
        <dbReference type="Proteomes" id="UP000799324"/>
    </source>
</evidence>
<dbReference type="InterPro" id="IPR012337">
    <property type="entry name" value="RNaseH-like_sf"/>
</dbReference>